<keyword evidence="3" id="KW-1185">Reference proteome</keyword>
<sequence length="190" mass="20412">MSQPTPFNENLVPVVGQQLATLTLEDAPAAVSPAHLEQVANLEHAANPDEGSADADSQVLEAEDLGLARRFRALVSVKSSPGRPRPSLVLNPGEKVALLQHNVRESSGFETRTTYWVEKNPDGTTREYIEEASGLPSLLPVASRATTPMKRRARDVEDHQQHSTTGSPTKKAKGKHAPVAGSSNIRAVAR</sequence>
<evidence type="ECO:0000313" key="2">
    <source>
        <dbReference type="EMBL" id="KPV75468.1"/>
    </source>
</evidence>
<proteinExistence type="predicted"/>
<evidence type="ECO:0000256" key="1">
    <source>
        <dbReference type="SAM" id="MobiDB-lite"/>
    </source>
</evidence>
<evidence type="ECO:0000313" key="3">
    <source>
        <dbReference type="Proteomes" id="UP000053890"/>
    </source>
</evidence>
<dbReference type="EMBL" id="KQ474078">
    <property type="protein sequence ID" value="KPV75468.1"/>
    <property type="molecule type" value="Genomic_DNA"/>
</dbReference>
<reference evidence="2 3" key="1">
    <citation type="journal article" date="2015" name="Front. Microbiol.">
        <title>Genome sequence of the plant growth promoting endophytic yeast Rhodotorula graminis WP1.</title>
        <authorList>
            <person name="Firrincieli A."/>
            <person name="Otillar R."/>
            <person name="Salamov A."/>
            <person name="Schmutz J."/>
            <person name="Khan Z."/>
            <person name="Redman R.S."/>
            <person name="Fleck N.D."/>
            <person name="Lindquist E."/>
            <person name="Grigoriev I.V."/>
            <person name="Doty S.L."/>
        </authorList>
    </citation>
    <scope>NUCLEOTIDE SEQUENCE [LARGE SCALE GENOMIC DNA]</scope>
    <source>
        <strain evidence="2 3">WP1</strain>
    </source>
</reference>
<gene>
    <name evidence="2" type="ORF">RHOBADRAFT_43973</name>
</gene>
<dbReference type="GeneID" id="28974778"/>
<organism evidence="2 3">
    <name type="scientific">Rhodotorula graminis (strain WP1)</name>
    <dbReference type="NCBI Taxonomy" id="578459"/>
    <lineage>
        <taxon>Eukaryota</taxon>
        <taxon>Fungi</taxon>
        <taxon>Dikarya</taxon>
        <taxon>Basidiomycota</taxon>
        <taxon>Pucciniomycotina</taxon>
        <taxon>Microbotryomycetes</taxon>
        <taxon>Sporidiobolales</taxon>
        <taxon>Sporidiobolaceae</taxon>
        <taxon>Rhodotorula</taxon>
    </lineage>
</organism>
<accession>A0A194S406</accession>
<protein>
    <submittedName>
        <fullName evidence="2">Uncharacterized protein</fullName>
    </submittedName>
</protein>
<name>A0A194S406_RHOGW</name>
<feature type="compositionally biased region" description="Polar residues" evidence="1">
    <location>
        <begin position="181"/>
        <end position="190"/>
    </location>
</feature>
<dbReference type="Proteomes" id="UP000053890">
    <property type="component" value="Unassembled WGS sequence"/>
</dbReference>
<dbReference type="AlphaFoldDB" id="A0A194S406"/>
<dbReference type="RefSeq" id="XP_018271517.1">
    <property type="nucleotide sequence ID" value="XM_018414330.1"/>
</dbReference>
<feature type="region of interest" description="Disordered" evidence="1">
    <location>
        <begin position="143"/>
        <end position="190"/>
    </location>
</feature>